<dbReference type="SMART" id="SM00644">
    <property type="entry name" value="Ami_2"/>
    <property type="match status" value="1"/>
</dbReference>
<evidence type="ECO:0000256" key="2">
    <source>
        <dbReference type="ARBA" id="ARBA00001947"/>
    </source>
</evidence>
<organism evidence="14 15">
    <name type="scientific">Paraherbaspirillum soli</name>
    <dbReference type="NCBI Taxonomy" id="631222"/>
    <lineage>
        <taxon>Bacteria</taxon>
        <taxon>Pseudomonadati</taxon>
        <taxon>Pseudomonadota</taxon>
        <taxon>Betaproteobacteria</taxon>
        <taxon>Burkholderiales</taxon>
        <taxon>Oxalobacteraceae</taxon>
        <taxon>Paraherbaspirillum</taxon>
    </lineage>
</organism>
<reference evidence="15" key="1">
    <citation type="journal article" date="2019" name="Int. J. Syst. Evol. Microbiol.">
        <title>The Global Catalogue of Microorganisms (GCM) 10K type strain sequencing project: providing services to taxonomists for standard genome sequencing and annotation.</title>
        <authorList>
            <consortium name="The Broad Institute Genomics Platform"/>
            <consortium name="The Broad Institute Genome Sequencing Center for Infectious Disease"/>
            <person name="Wu L."/>
            <person name="Ma J."/>
        </authorList>
    </citation>
    <scope>NUCLEOTIDE SEQUENCE [LARGE SCALE GENOMIC DNA]</scope>
    <source>
        <strain evidence="15">JCM 17066</strain>
    </source>
</reference>
<keyword evidence="8 14" id="KW-0378">Hydrolase</keyword>
<gene>
    <name evidence="14" type="primary">ampD</name>
    <name evidence="14" type="ORF">ACFPM8_20935</name>
</gene>
<evidence type="ECO:0000256" key="10">
    <source>
        <dbReference type="ARBA" id="ARBA00023316"/>
    </source>
</evidence>
<protein>
    <recommendedName>
        <fullName evidence="11">1,6-anhydro-N-acetylmuramyl-L-alanine amidase AmpD</fullName>
        <ecNumber evidence="5">3.5.1.28</ecNumber>
    </recommendedName>
    <alternativeName>
        <fullName evidence="12">N-acetylmuramoyl-L-alanine amidase</fullName>
    </alternativeName>
</protein>
<dbReference type="InterPro" id="IPR051206">
    <property type="entry name" value="NAMLAA_amidase_2"/>
</dbReference>
<evidence type="ECO:0000256" key="7">
    <source>
        <dbReference type="ARBA" id="ARBA00022723"/>
    </source>
</evidence>
<comment type="catalytic activity">
    <reaction evidence="1">
        <text>Hydrolyzes the link between N-acetylmuramoyl residues and L-amino acid residues in certain cell-wall glycopeptides.</text>
        <dbReference type="EC" id="3.5.1.28"/>
    </reaction>
</comment>
<evidence type="ECO:0000313" key="15">
    <source>
        <dbReference type="Proteomes" id="UP001596045"/>
    </source>
</evidence>
<dbReference type="PANTHER" id="PTHR30417">
    <property type="entry name" value="N-ACETYLMURAMOYL-L-ALANINE AMIDASE AMID"/>
    <property type="match status" value="1"/>
</dbReference>
<dbReference type="Pfam" id="PF01510">
    <property type="entry name" value="Amidase_2"/>
    <property type="match status" value="1"/>
</dbReference>
<dbReference type="GO" id="GO:0008745">
    <property type="term" value="F:N-acetylmuramoyl-L-alanine amidase activity"/>
    <property type="evidence" value="ECO:0007669"/>
    <property type="project" value="UniProtKB-EC"/>
</dbReference>
<keyword evidence="10" id="KW-0961">Cell wall biogenesis/degradation</keyword>
<dbReference type="EC" id="3.5.1.28" evidence="5"/>
<keyword evidence="15" id="KW-1185">Reference proteome</keyword>
<dbReference type="NCBIfam" id="NF008758">
    <property type="entry name" value="PRK11789.1"/>
    <property type="match status" value="1"/>
</dbReference>
<keyword evidence="7" id="KW-0479">Metal-binding</keyword>
<evidence type="ECO:0000256" key="1">
    <source>
        <dbReference type="ARBA" id="ARBA00001561"/>
    </source>
</evidence>
<sequence>MVQKAKDGTPTEALEPLTASLDFQVGADGWCRPGQVERLASPNCDARPDGCAIDLLVIHNISLPPGQFGGSYIADLFGNRLDYDAHPYFEQLRSLRVSSHFLILRDGAVKQFVSANDRAWHAGVSCFDGRQRCNDFSIGIELEGTDFEPFSDVQYQALTTLTHALQLRYPLGAVAGHEHIAPGRKTDPGPFFDWLQYQQALAEYSLRALTNLSLRFPAID</sequence>
<evidence type="ECO:0000256" key="4">
    <source>
        <dbReference type="ARBA" id="ARBA00007553"/>
    </source>
</evidence>
<evidence type="ECO:0000256" key="8">
    <source>
        <dbReference type="ARBA" id="ARBA00022801"/>
    </source>
</evidence>
<comment type="subcellular location">
    <subcellularLocation>
        <location evidence="3">Cytoplasm</location>
    </subcellularLocation>
</comment>
<evidence type="ECO:0000256" key="6">
    <source>
        <dbReference type="ARBA" id="ARBA00022490"/>
    </source>
</evidence>
<dbReference type="InterPro" id="IPR036505">
    <property type="entry name" value="Amidase/PGRP_sf"/>
</dbReference>
<keyword evidence="6" id="KW-0963">Cytoplasm</keyword>
<comment type="similarity">
    <text evidence="4">Belongs to the N-acetylmuramoyl-L-alanine amidase 2 family.</text>
</comment>
<feature type="domain" description="N-acetylmuramoyl-L-alanine amidase" evidence="13">
    <location>
        <begin position="41"/>
        <end position="189"/>
    </location>
</feature>
<evidence type="ECO:0000259" key="13">
    <source>
        <dbReference type="SMART" id="SM00644"/>
    </source>
</evidence>
<evidence type="ECO:0000256" key="9">
    <source>
        <dbReference type="ARBA" id="ARBA00022833"/>
    </source>
</evidence>
<keyword evidence="9" id="KW-0862">Zinc</keyword>
<dbReference type="SUPFAM" id="SSF55846">
    <property type="entry name" value="N-acetylmuramoyl-L-alanine amidase-like"/>
    <property type="match status" value="1"/>
</dbReference>
<dbReference type="EMBL" id="JBHSMT010000031">
    <property type="protein sequence ID" value="MFC5476439.1"/>
    <property type="molecule type" value="Genomic_DNA"/>
</dbReference>
<evidence type="ECO:0000256" key="3">
    <source>
        <dbReference type="ARBA" id="ARBA00004496"/>
    </source>
</evidence>
<dbReference type="CDD" id="cd06583">
    <property type="entry name" value="PGRP"/>
    <property type="match status" value="1"/>
</dbReference>
<evidence type="ECO:0000256" key="11">
    <source>
        <dbReference type="ARBA" id="ARBA00039257"/>
    </source>
</evidence>
<accession>A0ABW0MF45</accession>
<dbReference type="Gene3D" id="3.40.80.10">
    <property type="entry name" value="Peptidoglycan recognition protein-like"/>
    <property type="match status" value="1"/>
</dbReference>
<dbReference type="RefSeq" id="WP_379000851.1">
    <property type="nucleotide sequence ID" value="NZ_JBHSMT010000031.1"/>
</dbReference>
<dbReference type="PANTHER" id="PTHR30417:SF4">
    <property type="entry name" value="1,6-ANHYDRO-N-ACETYLMURAMYL-L-ALANINE AMIDASE AMPD"/>
    <property type="match status" value="1"/>
</dbReference>
<proteinExistence type="inferred from homology"/>
<name>A0ABW0MF45_9BURK</name>
<dbReference type="Proteomes" id="UP001596045">
    <property type="component" value="Unassembled WGS sequence"/>
</dbReference>
<comment type="cofactor">
    <cofactor evidence="2">
        <name>Zn(2+)</name>
        <dbReference type="ChEBI" id="CHEBI:29105"/>
    </cofactor>
</comment>
<evidence type="ECO:0000256" key="12">
    <source>
        <dbReference type="ARBA" id="ARBA00042615"/>
    </source>
</evidence>
<comment type="caution">
    <text evidence="14">The sequence shown here is derived from an EMBL/GenBank/DDBJ whole genome shotgun (WGS) entry which is preliminary data.</text>
</comment>
<evidence type="ECO:0000313" key="14">
    <source>
        <dbReference type="EMBL" id="MFC5476439.1"/>
    </source>
</evidence>
<evidence type="ECO:0000256" key="5">
    <source>
        <dbReference type="ARBA" id="ARBA00011901"/>
    </source>
</evidence>
<dbReference type="InterPro" id="IPR002502">
    <property type="entry name" value="Amidase_domain"/>
</dbReference>